<dbReference type="PANTHER" id="PTHR10907">
    <property type="entry name" value="REGUCALCIN"/>
    <property type="match status" value="1"/>
</dbReference>
<dbReference type="PANTHER" id="PTHR10907:SF47">
    <property type="entry name" value="REGUCALCIN"/>
    <property type="match status" value="1"/>
</dbReference>
<dbReference type="RefSeq" id="WP_149893833.1">
    <property type="nucleotide sequence ID" value="NZ_JBHUFA010000002.1"/>
</dbReference>
<name>A0ABW4JXD9_9HYPH</name>
<gene>
    <name evidence="3" type="ORF">ACFSC7_10100</name>
</gene>
<dbReference type="InterPro" id="IPR011042">
    <property type="entry name" value="6-blade_b-propeller_TolB-like"/>
</dbReference>
<keyword evidence="4" id="KW-1185">Reference proteome</keyword>
<reference evidence="4" key="1">
    <citation type="journal article" date="2019" name="Int. J. Syst. Evol. Microbiol.">
        <title>The Global Catalogue of Microorganisms (GCM) 10K type strain sequencing project: providing services to taxonomists for standard genome sequencing and annotation.</title>
        <authorList>
            <consortium name="The Broad Institute Genomics Platform"/>
            <consortium name="The Broad Institute Genome Sequencing Center for Infectious Disease"/>
            <person name="Wu L."/>
            <person name="Ma J."/>
        </authorList>
    </citation>
    <scope>NUCLEOTIDE SEQUENCE [LARGE SCALE GENOMIC DNA]</scope>
    <source>
        <strain evidence="4">JCM 3369</strain>
    </source>
</reference>
<dbReference type="InterPro" id="IPR013658">
    <property type="entry name" value="SGL"/>
</dbReference>
<dbReference type="InterPro" id="IPR005511">
    <property type="entry name" value="SMP-30"/>
</dbReference>
<feature type="domain" description="SMP-30/Gluconolactonase/LRE-like region" evidence="2">
    <location>
        <begin position="13"/>
        <end position="252"/>
    </location>
</feature>
<proteinExistence type="inferred from homology"/>
<dbReference type="Proteomes" id="UP001597327">
    <property type="component" value="Unassembled WGS sequence"/>
</dbReference>
<comment type="caution">
    <text evidence="3">The sequence shown here is derived from an EMBL/GenBank/DDBJ whole genome shotgun (WGS) entry which is preliminary data.</text>
</comment>
<protein>
    <submittedName>
        <fullName evidence="3">SMP-30/gluconolactonase/LRE family protein</fullName>
    </submittedName>
</protein>
<evidence type="ECO:0000259" key="2">
    <source>
        <dbReference type="Pfam" id="PF08450"/>
    </source>
</evidence>
<evidence type="ECO:0000256" key="1">
    <source>
        <dbReference type="ARBA" id="ARBA00008853"/>
    </source>
</evidence>
<dbReference type="SUPFAM" id="SSF63829">
    <property type="entry name" value="Calcium-dependent phosphotriesterase"/>
    <property type="match status" value="1"/>
</dbReference>
<accession>A0ABW4JXD9</accession>
<dbReference type="EMBL" id="JBHUFA010000002">
    <property type="protein sequence ID" value="MFD1695866.1"/>
    <property type="molecule type" value="Genomic_DNA"/>
</dbReference>
<evidence type="ECO:0000313" key="4">
    <source>
        <dbReference type="Proteomes" id="UP001597327"/>
    </source>
</evidence>
<dbReference type="PRINTS" id="PR01790">
    <property type="entry name" value="SMP30FAMILY"/>
</dbReference>
<dbReference type="Gene3D" id="2.120.10.30">
    <property type="entry name" value="TolB, C-terminal domain"/>
    <property type="match status" value="1"/>
</dbReference>
<evidence type="ECO:0000313" key="3">
    <source>
        <dbReference type="EMBL" id="MFD1695866.1"/>
    </source>
</evidence>
<dbReference type="Pfam" id="PF08450">
    <property type="entry name" value="SGL"/>
    <property type="match status" value="1"/>
</dbReference>
<comment type="similarity">
    <text evidence="1">Belongs to the SMP-30/CGR1 family.</text>
</comment>
<organism evidence="3 4">
    <name type="scientific">Roseibium aestuarii</name>
    <dbReference type="NCBI Taxonomy" id="2600299"/>
    <lineage>
        <taxon>Bacteria</taxon>
        <taxon>Pseudomonadati</taxon>
        <taxon>Pseudomonadota</taxon>
        <taxon>Alphaproteobacteria</taxon>
        <taxon>Hyphomicrobiales</taxon>
        <taxon>Stappiaceae</taxon>
        <taxon>Roseibium</taxon>
    </lineage>
</organism>
<sequence length="286" mass="31200">MTAEIFDDRACFLGEGPLWHPGRQQLFWFDIINRKLLSRKGDTALEWDMGEHASAAAIVDERRLLIASESGLSLFDADTGAREAYMPLEADNPVTRSNDSRVDPHGGFWIGTMGKSAESGAGSYWRLYKGELRQLCGGITIPNATCFLPDGSEAFFSDTALGLVWRQKLDGDGWPVAEREIYLDLKAEGLNPDGAVIDAEGLFWNAQWGASRLAAYDRDGKFVRTLDLPAAHVTCPAFGGADLTDLYCTSAQEGLSAEDLAAQPHAGKTFVLREGIRGLAETPVRL</sequence>